<accession>A0A6S6PJ67</accession>
<evidence type="ECO:0000313" key="3">
    <source>
        <dbReference type="Proteomes" id="UP000515220"/>
    </source>
</evidence>
<evidence type="ECO:0000256" key="1">
    <source>
        <dbReference type="SAM" id="MobiDB-lite"/>
    </source>
</evidence>
<proteinExistence type="predicted"/>
<organism evidence="2 3">
    <name type="scientific">Acetobacter aceti</name>
    <dbReference type="NCBI Taxonomy" id="435"/>
    <lineage>
        <taxon>Bacteria</taxon>
        <taxon>Pseudomonadati</taxon>
        <taxon>Pseudomonadota</taxon>
        <taxon>Alphaproteobacteria</taxon>
        <taxon>Acetobacterales</taxon>
        <taxon>Acetobacteraceae</taxon>
        <taxon>Acetobacter</taxon>
        <taxon>Acetobacter subgen. Acetobacter</taxon>
    </lineage>
</organism>
<sequence>MVSDAALAGRNCGDPPGQRRQWKDDSEAGLSGTGGFFGGVGTDGGNHLLQMPVQHVQGRAPRGKSCPQA</sequence>
<dbReference type="AlphaFoldDB" id="A0A6S6PJ67"/>
<gene>
    <name evidence="2" type="ORF">AAJCM20276_37510</name>
</gene>
<feature type="region of interest" description="Disordered" evidence="1">
    <location>
        <begin position="1"/>
        <end position="48"/>
    </location>
</feature>
<dbReference type="EMBL" id="AP023329">
    <property type="protein sequence ID" value="BCI69127.1"/>
    <property type="molecule type" value="Genomic_DNA"/>
</dbReference>
<geneLocation type="plasmid" evidence="2 3">
    <name>pAAJCM20276_3</name>
</geneLocation>
<feature type="compositionally biased region" description="Gly residues" evidence="1">
    <location>
        <begin position="31"/>
        <end position="44"/>
    </location>
</feature>
<dbReference type="Proteomes" id="UP000515220">
    <property type="component" value="Plasmid pAAJCM20276_3"/>
</dbReference>
<protein>
    <submittedName>
        <fullName evidence="2">Uncharacterized protein</fullName>
    </submittedName>
</protein>
<keyword evidence="2" id="KW-0614">Plasmid</keyword>
<name>A0A6S6PJ67_ACEAC</name>
<evidence type="ECO:0000313" key="2">
    <source>
        <dbReference type="EMBL" id="BCI69127.1"/>
    </source>
</evidence>
<reference evidence="2 3" key="1">
    <citation type="submission" date="2020-07" db="EMBL/GenBank/DDBJ databases">
        <title>Complete Genome Sequence of an acetic acid bacterium, Acetobacter aceti JCM20276.</title>
        <authorList>
            <person name="Hirose Y."/>
            <person name="Mihara H."/>
        </authorList>
    </citation>
    <scope>NUCLEOTIDE SEQUENCE [LARGE SCALE GENOMIC DNA]</scope>
    <source>
        <strain evidence="2 3">JCM20276</strain>
        <plasmid evidence="2 3">pAAJCM20276_3</plasmid>
    </source>
</reference>